<name>K1GKW6_9FUSO</name>
<dbReference type="InterPro" id="IPR011049">
    <property type="entry name" value="Serralysin-like_metalloprot_C"/>
</dbReference>
<accession>K1GKW6</accession>
<organism evidence="2 3">
    <name type="scientific">Fusobacterium periodonticum D10</name>
    <dbReference type="NCBI Taxonomy" id="620833"/>
    <lineage>
        <taxon>Bacteria</taxon>
        <taxon>Fusobacteriati</taxon>
        <taxon>Fusobacteriota</taxon>
        <taxon>Fusobacteriia</taxon>
        <taxon>Fusobacteriales</taxon>
        <taxon>Fusobacteriaceae</taxon>
        <taxon>Fusobacterium</taxon>
    </lineage>
</organism>
<feature type="domain" description="Trimeric autotransporter adhesin YadA-like stalk" evidence="1">
    <location>
        <begin position="24"/>
        <end position="67"/>
    </location>
</feature>
<dbReference type="InterPro" id="IPR008635">
    <property type="entry name" value="Coiled_stalk_dom"/>
</dbReference>
<dbReference type="Gene3D" id="2.20.70.140">
    <property type="match status" value="1"/>
</dbReference>
<dbReference type="Proteomes" id="UP000005809">
    <property type="component" value="Unassembled WGS sequence"/>
</dbReference>
<evidence type="ECO:0000259" key="1">
    <source>
        <dbReference type="Pfam" id="PF05662"/>
    </source>
</evidence>
<gene>
    <name evidence="2" type="ORF">FPOG_02578</name>
</gene>
<reference evidence="2 3" key="1">
    <citation type="submission" date="2012-05" db="EMBL/GenBank/DDBJ databases">
        <title>The Genome Sequence of Fusobacterium periodontium Oral Taxon 201 Strain D10.</title>
        <authorList>
            <consortium name="The Broad Institute Genome Sequencing Platform"/>
            <consortium name="The Broad Institute Genome Sequencing Center for Infectious Disease"/>
            <person name="Earl A."/>
            <person name="Ward D."/>
            <person name="Feldgarden M."/>
            <person name="Gevers D."/>
            <person name="Strauss J."/>
            <person name="Sibley C."/>
            <person name="White A."/>
            <person name="Ambrose C.E."/>
            <person name="Allen-Vercoe E."/>
            <person name="Walker B."/>
            <person name="Young S.K."/>
            <person name="Zeng Q."/>
            <person name="Gargeya S."/>
            <person name="Fitzgerald M."/>
            <person name="Haas B."/>
            <person name="Abouelleil A."/>
            <person name="Alvarado L."/>
            <person name="Arachchi H.M."/>
            <person name="Berlin A.M."/>
            <person name="Chapman S.B."/>
            <person name="Goldberg J."/>
            <person name="Griggs A."/>
            <person name="Gujja S."/>
            <person name="Hansen M."/>
            <person name="Howarth C."/>
            <person name="Imamovic A."/>
            <person name="Larimer J."/>
            <person name="McCowan C."/>
            <person name="Montmayeur A."/>
            <person name="Murphy C."/>
            <person name="Neiman D."/>
            <person name="Pearson M."/>
            <person name="Priest M."/>
            <person name="Roberts A."/>
            <person name="Saif S."/>
            <person name="Shea T."/>
            <person name="Sisk P."/>
            <person name="Sykes S."/>
            <person name="Wortman J."/>
            <person name="Nusbaum C."/>
            <person name="Birren B."/>
        </authorList>
    </citation>
    <scope>NUCLEOTIDE SEQUENCE [LARGE SCALE GENOMIC DNA]</scope>
    <source>
        <strain evidence="2 3">D10</strain>
    </source>
</reference>
<dbReference type="InterPro" id="IPR037174">
    <property type="entry name" value="Trimeric_adhesin"/>
</dbReference>
<evidence type="ECO:0000313" key="2">
    <source>
        <dbReference type="EMBL" id="EKA92286.1"/>
    </source>
</evidence>
<dbReference type="GO" id="GO:0019867">
    <property type="term" value="C:outer membrane"/>
    <property type="evidence" value="ECO:0007669"/>
    <property type="project" value="InterPro"/>
</dbReference>
<sequence>VSPATPTTSPISVTKDGISAGDKKVTNVAPGTISKTSTDAINGSQLYNLASNTIQLGGDKATTTDKQTLDKTGGIKFDIVGANGITTEAKDGKVTVSVDASTIGANTKLKYKSNSDAATAQEVKLSDGLDFKNGNFTTATVGANGEVKYDTVTQGLTVTDGKAGLPNPATPGGTTPNGLVTAQDVADALNNVGWKATADATGTGVKTGTPSAQLVKNGSTVSYVAGDNLTVAQDVTAGDHKYTYSLNKELKDLTSAEFKT</sequence>
<dbReference type="EMBL" id="ACIF01000416">
    <property type="protein sequence ID" value="EKA92286.1"/>
    <property type="molecule type" value="Genomic_DNA"/>
</dbReference>
<dbReference type="Gene3D" id="1.20.5.170">
    <property type="match status" value="1"/>
</dbReference>
<dbReference type="Gene3D" id="3.90.1780.10">
    <property type="entry name" value="Trimeric adhesin"/>
    <property type="match status" value="1"/>
</dbReference>
<feature type="non-terminal residue" evidence="2">
    <location>
        <position position="260"/>
    </location>
</feature>
<feature type="non-terminal residue" evidence="2">
    <location>
        <position position="1"/>
    </location>
</feature>
<evidence type="ECO:0000313" key="3">
    <source>
        <dbReference type="Proteomes" id="UP000005809"/>
    </source>
</evidence>
<protein>
    <recommendedName>
        <fullName evidence="1">Trimeric autotransporter adhesin YadA-like stalk domain-containing protein</fullName>
    </recommendedName>
</protein>
<comment type="caution">
    <text evidence="2">The sequence shown here is derived from an EMBL/GenBank/DDBJ whole genome shotgun (WGS) entry which is preliminary data.</text>
</comment>
<dbReference type="SUPFAM" id="SSF101967">
    <property type="entry name" value="Adhesin YadA, collagen-binding domain"/>
    <property type="match status" value="1"/>
</dbReference>
<proteinExistence type="predicted"/>
<dbReference type="Pfam" id="PF05662">
    <property type="entry name" value="YadA_stalk"/>
    <property type="match status" value="1"/>
</dbReference>
<dbReference type="AlphaFoldDB" id="K1GKW6"/>